<feature type="compositionally biased region" description="Basic and acidic residues" evidence="1">
    <location>
        <begin position="90"/>
        <end position="113"/>
    </location>
</feature>
<feature type="compositionally biased region" description="Low complexity" evidence="1">
    <location>
        <begin position="140"/>
        <end position="149"/>
    </location>
</feature>
<comment type="caution">
    <text evidence="3">The sequence shown here is derived from an EMBL/GenBank/DDBJ whole genome shotgun (WGS) entry which is preliminary data.</text>
</comment>
<feature type="compositionally biased region" description="Low complexity" evidence="1">
    <location>
        <begin position="176"/>
        <end position="193"/>
    </location>
</feature>
<evidence type="ECO:0000256" key="2">
    <source>
        <dbReference type="SAM" id="Phobius"/>
    </source>
</evidence>
<organism evidence="3 4">
    <name type="scientific">Cryptosporangium japonicum</name>
    <dbReference type="NCBI Taxonomy" id="80872"/>
    <lineage>
        <taxon>Bacteria</taxon>
        <taxon>Bacillati</taxon>
        <taxon>Actinomycetota</taxon>
        <taxon>Actinomycetes</taxon>
        <taxon>Cryptosporangiales</taxon>
        <taxon>Cryptosporangiaceae</taxon>
        <taxon>Cryptosporangium</taxon>
    </lineage>
</organism>
<name>A0ABN0V2Q9_9ACTN</name>
<reference evidence="3 4" key="1">
    <citation type="journal article" date="2019" name="Int. J. Syst. Evol. Microbiol.">
        <title>The Global Catalogue of Microorganisms (GCM) 10K type strain sequencing project: providing services to taxonomists for standard genome sequencing and annotation.</title>
        <authorList>
            <consortium name="The Broad Institute Genomics Platform"/>
            <consortium name="The Broad Institute Genome Sequencing Center for Infectious Disease"/>
            <person name="Wu L."/>
            <person name="Ma J."/>
        </authorList>
    </citation>
    <scope>NUCLEOTIDE SEQUENCE [LARGE SCALE GENOMIC DNA]</scope>
    <source>
        <strain evidence="3 4">JCM 10425</strain>
    </source>
</reference>
<evidence type="ECO:0000313" key="4">
    <source>
        <dbReference type="Proteomes" id="UP001500967"/>
    </source>
</evidence>
<keyword evidence="4" id="KW-1185">Reference proteome</keyword>
<feature type="transmembrane region" description="Helical" evidence="2">
    <location>
        <begin position="243"/>
        <end position="262"/>
    </location>
</feature>
<proteinExistence type="predicted"/>
<dbReference type="RefSeq" id="WP_344653233.1">
    <property type="nucleotide sequence ID" value="NZ_BAAAGX010000032.1"/>
</dbReference>
<accession>A0ABN0V2Q9</accession>
<dbReference type="EMBL" id="BAAAGX010000032">
    <property type="protein sequence ID" value="GAA0272567.1"/>
    <property type="molecule type" value="Genomic_DNA"/>
</dbReference>
<protein>
    <submittedName>
        <fullName evidence="3">Uncharacterized protein</fullName>
    </submittedName>
</protein>
<evidence type="ECO:0000313" key="3">
    <source>
        <dbReference type="EMBL" id="GAA0272567.1"/>
    </source>
</evidence>
<gene>
    <name evidence="3" type="ORF">GCM10009539_69970</name>
</gene>
<feature type="region of interest" description="Disordered" evidence="1">
    <location>
        <begin position="74"/>
        <end position="235"/>
    </location>
</feature>
<dbReference type="Proteomes" id="UP001500967">
    <property type="component" value="Unassembled WGS sequence"/>
</dbReference>
<keyword evidence="2" id="KW-1133">Transmembrane helix</keyword>
<feature type="compositionally biased region" description="Acidic residues" evidence="1">
    <location>
        <begin position="120"/>
        <end position="139"/>
    </location>
</feature>
<keyword evidence="2" id="KW-0472">Membrane</keyword>
<evidence type="ECO:0000256" key="1">
    <source>
        <dbReference type="SAM" id="MobiDB-lite"/>
    </source>
</evidence>
<sequence length="292" mass="29576">MAAPPALLTLAALLGLLVGGVAVPAVGRADPVDVEVSVTTTREVTRIRTTTVSAGRLTVSTVRSVLVVQPPAIGLAGVPTQGNGNGNGEGKAEKAEEKEEKKAAKQAKKEAKRQAKNGVDEDLGTESDDDESVESEASDDPSAADPATSSDERGSTSEEFGSTPSPDVTPDPAPTDGPASSATSAAPSSPAAAGDRRGHREDADEGGAATPSGPARPDAEDSDVEETPALPPFPGFSSRHDQLGLVVLLSLVVAVGLGTAGFRTVLACRPVVEVGAHSQAASRARRAVRRRA</sequence>
<keyword evidence="2" id="KW-0812">Transmembrane</keyword>